<dbReference type="PIRSF" id="PIRSF033887">
    <property type="entry name" value="PduX"/>
    <property type="match status" value="1"/>
</dbReference>
<feature type="domain" description="GHMP kinase N-terminal" evidence="3">
    <location>
        <begin position="90"/>
        <end position="155"/>
    </location>
</feature>
<accession>A0A250JCI2</accession>
<dbReference type="GO" id="GO:0016301">
    <property type="term" value="F:kinase activity"/>
    <property type="evidence" value="ECO:0007669"/>
    <property type="project" value="UniProtKB-KW"/>
</dbReference>
<dbReference type="Gene3D" id="3.30.230.10">
    <property type="match status" value="1"/>
</dbReference>
<evidence type="ECO:0000256" key="1">
    <source>
        <dbReference type="ARBA" id="ARBA00022777"/>
    </source>
</evidence>
<dbReference type="GO" id="GO:0005524">
    <property type="term" value="F:ATP binding"/>
    <property type="evidence" value="ECO:0007669"/>
    <property type="project" value="InterPro"/>
</dbReference>
<dbReference type="Proteomes" id="UP000217257">
    <property type="component" value="Chromosome"/>
</dbReference>
<dbReference type="InterPro" id="IPR012363">
    <property type="entry name" value="PduX"/>
</dbReference>
<keyword evidence="1" id="KW-0808">Transferase</keyword>
<evidence type="ECO:0000256" key="2">
    <source>
        <dbReference type="SAM" id="MobiDB-lite"/>
    </source>
</evidence>
<gene>
    <name evidence="4" type="ORF">CYFUS_006573</name>
</gene>
<dbReference type="Pfam" id="PF00288">
    <property type="entry name" value="GHMP_kinases_N"/>
    <property type="match status" value="1"/>
</dbReference>
<dbReference type="InterPro" id="IPR014721">
    <property type="entry name" value="Ribsml_uS5_D2-typ_fold_subgr"/>
</dbReference>
<dbReference type="AlphaFoldDB" id="A0A250JCI2"/>
<protein>
    <recommendedName>
        <fullName evidence="3">GHMP kinase N-terminal domain-containing protein</fullName>
    </recommendedName>
</protein>
<reference evidence="4 5" key="1">
    <citation type="submission" date="2017-06" db="EMBL/GenBank/DDBJ databases">
        <title>Sequencing and comparative analysis of myxobacterial genomes.</title>
        <authorList>
            <person name="Rupp O."/>
            <person name="Goesmann A."/>
            <person name="Sogaard-Andersen L."/>
        </authorList>
    </citation>
    <scope>NUCLEOTIDE SEQUENCE [LARGE SCALE GENOMIC DNA]</scope>
    <source>
        <strain evidence="4 5">DSM 52655</strain>
    </source>
</reference>
<proteinExistence type="predicted"/>
<evidence type="ECO:0000313" key="5">
    <source>
        <dbReference type="Proteomes" id="UP000217257"/>
    </source>
</evidence>
<feature type="compositionally biased region" description="Basic and acidic residues" evidence="2">
    <location>
        <begin position="1"/>
        <end position="23"/>
    </location>
</feature>
<dbReference type="InterPro" id="IPR020568">
    <property type="entry name" value="Ribosomal_Su5_D2-typ_SF"/>
</dbReference>
<evidence type="ECO:0000313" key="4">
    <source>
        <dbReference type="EMBL" id="ATB41111.1"/>
    </source>
</evidence>
<organism evidence="4 5">
    <name type="scientific">Cystobacter fuscus</name>
    <dbReference type="NCBI Taxonomy" id="43"/>
    <lineage>
        <taxon>Bacteria</taxon>
        <taxon>Pseudomonadati</taxon>
        <taxon>Myxococcota</taxon>
        <taxon>Myxococcia</taxon>
        <taxon>Myxococcales</taxon>
        <taxon>Cystobacterineae</taxon>
        <taxon>Archangiaceae</taxon>
        <taxon>Cystobacter</taxon>
    </lineage>
</organism>
<dbReference type="KEGG" id="cfus:CYFUS_006573"/>
<dbReference type="EMBL" id="CP022098">
    <property type="protein sequence ID" value="ATB41111.1"/>
    <property type="molecule type" value="Genomic_DNA"/>
</dbReference>
<name>A0A250JCI2_9BACT</name>
<evidence type="ECO:0000259" key="3">
    <source>
        <dbReference type="Pfam" id="PF00288"/>
    </source>
</evidence>
<dbReference type="SUPFAM" id="SSF54211">
    <property type="entry name" value="Ribosomal protein S5 domain 2-like"/>
    <property type="match status" value="1"/>
</dbReference>
<sequence>MEAKTPGRPPARAEHLERGEHATTTRTGYGSSIAHHGEILQGVFELSPGQLERALVTLPCPLFSAHAVFTPDDSGTLALEPYWKVKARLAAQTTLAAHGLEHKGGRLVVKSEIPIRWGLGSSTSDVIATIIAVADAFSLLLQPEQIASLAVDAEAASDSLMFGDRTVLFAHRRGYVVEELGGPLPPLDVLGFNTDPTGKGVDTVEFAPARYNRSEIEMLQPLPGLLRRALREGDPRGVGRVATASARINQRHLPIPRFDALLALAETVHSVGLQVAHSGTVVGLLFDANDARKSAGIQKARTLLRESGIEQTWHFRT</sequence>
<feature type="region of interest" description="Disordered" evidence="2">
    <location>
        <begin position="1"/>
        <end position="30"/>
    </location>
</feature>
<dbReference type="InterPro" id="IPR006204">
    <property type="entry name" value="GHMP_kinase_N_dom"/>
</dbReference>
<keyword evidence="1" id="KW-0418">Kinase</keyword>